<reference evidence="2" key="1">
    <citation type="journal article" date="2021" name="Proc. Natl. Acad. Sci. U.S.A.">
        <title>A Catalog of Tens of Thousands of Viruses from Human Metagenomes Reveals Hidden Associations with Chronic Diseases.</title>
        <authorList>
            <person name="Tisza M.J."/>
            <person name="Buck C.B."/>
        </authorList>
    </citation>
    <scope>NUCLEOTIDE SEQUENCE</scope>
    <source>
        <strain evidence="2">Ct0Qb19</strain>
    </source>
</reference>
<sequence length="36" mass="4161">MVCITNPTILNNTGWTHPPSPRGRKKKKNVDEHFRS</sequence>
<feature type="compositionally biased region" description="Polar residues" evidence="1">
    <location>
        <begin position="1"/>
        <end position="15"/>
    </location>
</feature>
<organism evidence="2">
    <name type="scientific">Myoviridae sp. ct0Qb19</name>
    <dbReference type="NCBI Taxonomy" id="2827653"/>
    <lineage>
        <taxon>Viruses</taxon>
        <taxon>Duplodnaviria</taxon>
        <taxon>Heunggongvirae</taxon>
        <taxon>Uroviricota</taxon>
        <taxon>Caudoviricetes</taxon>
    </lineage>
</organism>
<accession>A0A8S5SZ70</accession>
<dbReference type="EMBL" id="BK032715">
    <property type="protein sequence ID" value="DAF56412.1"/>
    <property type="molecule type" value="Genomic_DNA"/>
</dbReference>
<evidence type="ECO:0000313" key="2">
    <source>
        <dbReference type="EMBL" id="DAF56412.1"/>
    </source>
</evidence>
<protein>
    <submittedName>
        <fullName evidence="2">Uncharacterized protein</fullName>
    </submittedName>
</protein>
<name>A0A8S5SZ70_9CAUD</name>
<feature type="region of interest" description="Disordered" evidence="1">
    <location>
        <begin position="1"/>
        <end position="36"/>
    </location>
</feature>
<proteinExistence type="predicted"/>
<evidence type="ECO:0000256" key="1">
    <source>
        <dbReference type="SAM" id="MobiDB-lite"/>
    </source>
</evidence>